<feature type="domain" description="Sulfotransferase" evidence="5">
    <location>
        <begin position="338"/>
        <end position="449"/>
    </location>
</feature>
<dbReference type="InterPro" id="IPR027417">
    <property type="entry name" value="P-loop_NTPase"/>
</dbReference>
<keyword evidence="4" id="KW-0808">Transferase</keyword>
<dbReference type="InterPro" id="IPR000863">
    <property type="entry name" value="Sulfotransferase_dom"/>
</dbReference>
<feature type="domain" description="Sulfotransferase" evidence="5">
    <location>
        <begin position="47"/>
        <end position="290"/>
    </location>
</feature>
<protein>
    <submittedName>
        <fullName evidence="6">Sulfotransferase 1C1-like</fullName>
    </submittedName>
</protein>
<organism evidence="6 7">
    <name type="scientific">Pelobates cultripes</name>
    <name type="common">Western spadefoot toad</name>
    <dbReference type="NCBI Taxonomy" id="61616"/>
    <lineage>
        <taxon>Eukaryota</taxon>
        <taxon>Metazoa</taxon>
        <taxon>Chordata</taxon>
        <taxon>Craniata</taxon>
        <taxon>Vertebrata</taxon>
        <taxon>Euteleostomi</taxon>
        <taxon>Amphibia</taxon>
        <taxon>Batrachia</taxon>
        <taxon>Anura</taxon>
        <taxon>Pelobatoidea</taxon>
        <taxon>Pelobatidae</taxon>
        <taxon>Pelobates</taxon>
    </lineage>
</organism>
<dbReference type="GO" id="GO:0005737">
    <property type="term" value="C:cytoplasm"/>
    <property type="evidence" value="ECO:0007669"/>
    <property type="project" value="UniProtKB-SubCell"/>
</dbReference>
<evidence type="ECO:0000256" key="3">
    <source>
        <dbReference type="ARBA" id="ARBA00022490"/>
    </source>
</evidence>
<feature type="domain" description="Sulfotransferase" evidence="5">
    <location>
        <begin position="640"/>
        <end position="888"/>
    </location>
</feature>
<proteinExistence type="inferred from homology"/>
<name>A0AAD1SR74_PELCU</name>
<dbReference type="Gene3D" id="3.40.50.300">
    <property type="entry name" value="P-loop containing nucleotide triphosphate hydrolases"/>
    <property type="match status" value="3"/>
</dbReference>
<dbReference type="Pfam" id="PF00685">
    <property type="entry name" value="Sulfotransfer_1"/>
    <property type="match status" value="3"/>
</dbReference>
<dbReference type="FunFam" id="3.40.50.300:FF:000433">
    <property type="entry name" value="Estrogen sulfotransferase"/>
    <property type="match status" value="2"/>
</dbReference>
<comment type="subcellular location">
    <subcellularLocation>
        <location evidence="1">Cytoplasm</location>
    </subcellularLocation>
</comment>
<dbReference type="GO" id="GO:0008146">
    <property type="term" value="F:sulfotransferase activity"/>
    <property type="evidence" value="ECO:0007669"/>
    <property type="project" value="InterPro"/>
</dbReference>
<dbReference type="SUPFAM" id="SSF52540">
    <property type="entry name" value="P-loop containing nucleoside triphosphate hydrolases"/>
    <property type="match status" value="3"/>
</dbReference>
<evidence type="ECO:0000259" key="5">
    <source>
        <dbReference type="Pfam" id="PF00685"/>
    </source>
</evidence>
<reference evidence="6" key="1">
    <citation type="submission" date="2022-03" db="EMBL/GenBank/DDBJ databases">
        <authorList>
            <person name="Alioto T."/>
            <person name="Alioto T."/>
            <person name="Gomez Garrido J."/>
        </authorList>
    </citation>
    <scope>NUCLEOTIDE SEQUENCE</scope>
</reference>
<comment type="similarity">
    <text evidence="2">Belongs to the sulfotransferase 1 family.</text>
</comment>
<dbReference type="AlphaFoldDB" id="A0AAD1SR74"/>
<keyword evidence="3" id="KW-0963">Cytoplasm</keyword>
<keyword evidence="7" id="KW-1185">Reference proteome</keyword>
<evidence type="ECO:0000313" key="6">
    <source>
        <dbReference type="EMBL" id="CAH2308161.1"/>
    </source>
</evidence>
<evidence type="ECO:0000256" key="1">
    <source>
        <dbReference type="ARBA" id="ARBA00004496"/>
    </source>
</evidence>
<sequence>MAFERNAHHFESYVMQRPEMGRIMGVPLDQKTCDTWNSIQSFQAHPADILVAAYPKAGTTWMQEIVDMICEDGDIMKCRRAPTYDRHPFLEVVAPEPVPSGLQLAELMEPPRILKTHLPVQLLPPSFWKNNCKVIYVARNAKDCMVSYFHFQRMNKGLPDPGTWDNYFSTFMSGTVPWGSWFDHVIGWWKAKDSHQILYIFYEDMIKNPEHEIQKVMSFLKKDLSDNVLEKIHQHTSFQAMKENPMANYSTIPSFVMDHTISPFMRKGIVGDWKNYFSVAQDELFAKEYDLSVLARKVNAPEARASDTVSFEGAEIVWIRHVRPRLQMFQDTNHVEEDDLVIATYPKSGTTWMSELVDLIIHGLDTEKTKRDAIFQRVAFLEYAVPNMLTGTEILNRIESERVIKTHLPVEVLPKHFWEKNCKIIYVARNGKDVAVSYYHFYLSANPMGKHCDWIRPPLLMIDPLSKKVTSATLWRTGTCTPHHHWKISWEGLDGKGENTVCSKYQHLISTSGNYSSETEKRAAPPRIIQLVYSMDTAVRATSWGGWKSHWGLTHSKRYDVLYLDEMLSLLHFKTLGLPNLPILLASLYRTYSLEIKGLCLVNGLAMSSRPPIKYVSGMPILGPFAENWENVKTFEAREDDLVIATYPKSGTTWMSELVDLIIHGLDTEKTKRDAIFQRVAFLEYAVPNMLTGTEILNRIESERVIKTHLPVEVLPKHFWEKNCKIIYVARNGKDVAVSYYHFYRMAIVHPEPGTWEEFLNSFMEGKVAFGSWSAHVKGWWNARKQKNILYLFYEDMLEDPKREIQKVVTFMGKKLSEDELEKLHQLTSFQAMKNNPMANYSTIPKSVMDHSISPFMRKGICGDWKNQFTVSQNEQFNEYYRREMADTDLSFRFQD</sequence>
<evidence type="ECO:0000256" key="4">
    <source>
        <dbReference type="ARBA" id="ARBA00022679"/>
    </source>
</evidence>
<dbReference type="PANTHER" id="PTHR11783">
    <property type="entry name" value="SULFOTRANSFERASE SULT"/>
    <property type="match status" value="1"/>
</dbReference>
<dbReference type="Proteomes" id="UP001295444">
    <property type="component" value="Chromosome 07"/>
</dbReference>
<accession>A0AAD1SR74</accession>
<evidence type="ECO:0000313" key="7">
    <source>
        <dbReference type="Proteomes" id="UP001295444"/>
    </source>
</evidence>
<gene>
    <name evidence="6" type="ORF">PECUL_23A029821</name>
</gene>
<dbReference type="EMBL" id="OW240918">
    <property type="protein sequence ID" value="CAH2308161.1"/>
    <property type="molecule type" value="Genomic_DNA"/>
</dbReference>
<evidence type="ECO:0000256" key="2">
    <source>
        <dbReference type="ARBA" id="ARBA00005771"/>
    </source>
</evidence>